<reference evidence="2 3" key="1">
    <citation type="journal article" date="2020" name="Nature">
        <title>Bacterial chemolithoautotrophy via manganese oxidation.</title>
        <authorList>
            <person name="Yu H."/>
            <person name="Leadbetter J.R."/>
        </authorList>
    </citation>
    <scope>NUCLEOTIDE SEQUENCE [LARGE SCALE GENOMIC DNA]</scope>
    <source>
        <strain evidence="2 3">Mn-1</strain>
    </source>
</reference>
<dbReference type="InterPro" id="IPR007549">
    <property type="entry name" value="DUF512"/>
</dbReference>
<feature type="domain" description="PDZ" evidence="1">
    <location>
        <begin position="1"/>
        <end position="47"/>
    </location>
</feature>
<dbReference type="Pfam" id="PF19238">
    <property type="entry name" value="Radical_SAM_2"/>
    <property type="match status" value="1"/>
</dbReference>
<dbReference type="EMBL" id="VTOW01000002">
    <property type="protein sequence ID" value="NKE71573.1"/>
    <property type="molecule type" value="Genomic_DNA"/>
</dbReference>
<dbReference type="InterPro" id="IPR041489">
    <property type="entry name" value="PDZ_6"/>
</dbReference>
<dbReference type="AlphaFoldDB" id="A0A7X6IBF4"/>
<dbReference type="SMART" id="SM00228">
    <property type="entry name" value="PDZ"/>
    <property type="match status" value="1"/>
</dbReference>
<sequence>MEQKGVRLSKNAGLTIEKVEPGSIAEAVGVEAGDRLISMNGREMKDVLDYRFVEGEEELLLELAKPNGEVWEVEVEKDLDEALGIDFPEMKIRSCPNKCFFCFVDQMPEGQRDTLYIRDEDYRFSFLFGNYITLTNLTRKDKERIFEQKMSPLYISVHTTDLELRRLMLVNPRARDILAEIREMTEHGIVLHTQIVLCPGINDGDYLVKSIEDLVKFYPSVGSLAVVPIGLTRHRQGLQALREVSVEGAREMIEWIKPWQRRFRKEIGYPFVFLADEWYTKAGLPFPPLEEYADLPQQGNGVGIVPLFLSDFEGMLPFLPKKISEPAQILMATGTSFSPFLTSCLKRVRIRGAEMEVVTVVNDFFGDSVTVAGLMSGRDIIRAVRQRTSDRFGNRILLLPSVALNEERNLFLDGMTPQDLEKELDLSVQVVSADAEGLMGFLQNIPVSQYR</sequence>
<evidence type="ECO:0000259" key="1">
    <source>
        <dbReference type="PROSITE" id="PS50106"/>
    </source>
</evidence>
<comment type="caution">
    <text evidence="2">The sequence shown here is derived from an EMBL/GenBank/DDBJ whole genome shotgun (WGS) entry which is preliminary data.</text>
</comment>
<dbReference type="Gene3D" id="2.30.42.10">
    <property type="match status" value="1"/>
</dbReference>
<keyword evidence="3" id="KW-1185">Reference proteome</keyword>
<dbReference type="InterPro" id="IPR058240">
    <property type="entry name" value="rSAM_sf"/>
</dbReference>
<dbReference type="InterPro" id="IPR013785">
    <property type="entry name" value="Aldolase_TIM"/>
</dbReference>
<evidence type="ECO:0000313" key="3">
    <source>
        <dbReference type="Proteomes" id="UP000534783"/>
    </source>
</evidence>
<evidence type="ECO:0000313" key="2">
    <source>
        <dbReference type="EMBL" id="NKE71573.1"/>
    </source>
</evidence>
<gene>
    <name evidence="2" type="ORF">MNODULE_12565</name>
</gene>
<dbReference type="Gene3D" id="3.20.20.70">
    <property type="entry name" value="Aldolase class I"/>
    <property type="match status" value="1"/>
</dbReference>
<accession>A0A7X6IBF4</accession>
<dbReference type="InterPro" id="IPR001478">
    <property type="entry name" value="PDZ"/>
</dbReference>
<dbReference type="InterPro" id="IPR036034">
    <property type="entry name" value="PDZ_sf"/>
</dbReference>
<proteinExistence type="predicted"/>
<dbReference type="PROSITE" id="PS50106">
    <property type="entry name" value="PDZ"/>
    <property type="match status" value="1"/>
</dbReference>
<dbReference type="SUPFAM" id="SSF50156">
    <property type="entry name" value="PDZ domain-like"/>
    <property type="match status" value="1"/>
</dbReference>
<protein>
    <submittedName>
        <fullName evidence="2">DUF512 domain-containing protein</fullName>
    </submittedName>
</protein>
<name>A0A7X6IBF4_9BACT</name>
<dbReference type="InterPro" id="IPR045375">
    <property type="entry name" value="Put_radical_SAM-like_N"/>
</dbReference>
<dbReference type="RefSeq" id="WP_168060327.1">
    <property type="nucleotide sequence ID" value="NZ_VTOW01000002.1"/>
</dbReference>
<dbReference type="Pfam" id="PF04459">
    <property type="entry name" value="DUF512"/>
    <property type="match status" value="1"/>
</dbReference>
<dbReference type="Proteomes" id="UP000534783">
    <property type="component" value="Unassembled WGS sequence"/>
</dbReference>
<dbReference type="Pfam" id="PF17820">
    <property type="entry name" value="PDZ_6"/>
    <property type="match status" value="1"/>
</dbReference>
<organism evidence="2 3">
    <name type="scientific">Candidatus Manganitrophus noduliformans</name>
    <dbReference type="NCBI Taxonomy" id="2606439"/>
    <lineage>
        <taxon>Bacteria</taxon>
        <taxon>Pseudomonadati</taxon>
        <taxon>Nitrospirota</taxon>
        <taxon>Nitrospiria</taxon>
        <taxon>Candidatus Troglogloeales</taxon>
        <taxon>Candidatus Manganitrophaceae</taxon>
        <taxon>Candidatus Manganitrophus</taxon>
    </lineage>
</organism>
<dbReference type="SUPFAM" id="SSF102114">
    <property type="entry name" value="Radical SAM enzymes"/>
    <property type="match status" value="1"/>
</dbReference>